<dbReference type="RefSeq" id="WP_069796939.1">
    <property type="nucleotide sequence ID" value="NZ_CP034157.1"/>
</dbReference>
<dbReference type="InterPro" id="IPR044068">
    <property type="entry name" value="CB"/>
</dbReference>
<dbReference type="PATRIC" id="fig|237258.4.peg.1246"/>
<dbReference type="OrthoDB" id="9801717at2"/>
<dbReference type="Pfam" id="PF13495">
    <property type="entry name" value="Phage_int_SAM_4"/>
    <property type="match status" value="1"/>
</dbReference>
<proteinExistence type="inferred from homology"/>
<dbReference type="InterPro" id="IPR002104">
    <property type="entry name" value="Integrase_catalytic"/>
</dbReference>
<dbReference type="PROSITE" id="PS51900">
    <property type="entry name" value="CB"/>
    <property type="match status" value="1"/>
</dbReference>
<evidence type="ECO:0000313" key="9">
    <source>
        <dbReference type="Proteomes" id="UP000095601"/>
    </source>
</evidence>
<evidence type="ECO:0000256" key="3">
    <source>
        <dbReference type="ARBA" id="ARBA00023125"/>
    </source>
</evidence>
<dbReference type="GO" id="GO:0003677">
    <property type="term" value="F:DNA binding"/>
    <property type="evidence" value="ECO:0007669"/>
    <property type="project" value="UniProtKB-UniRule"/>
</dbReference>
<feature type="domain" description="Tyr recombinase" evidence="6">
    <location>
        <begin position="178"/>
        <end position="350"/>
    </location>
</feature>
<dbReference type="InterPro" id="IPR050090">
    <property type="entry name" value="Tyrosine_recombinase_XerCD"/>
</dbReference>
<feature type="domain" description="Core-binding (CB)" evidence="7">
    <location>
        <begin position="78"/>
        <end position="161"/>
    </location>
</feature>
<dbReference type="PANTHER" id="PTHR30349:SF64">
    <property type="entry name" value="PROPHAGE INTEGRASE INTD-RELATED"/>
    <property type="match status" value="1"/>
</dbReference>
<evidence type="ECO:0000256" key="2">
    <source>
        <dbReference type="ARBA" id="ARBA00022908"/>
    </source>
</evidence>
<protein>
    <submittedName>
        <fullName evidence="8">Integrase family protein</fullName>
    </submittedName>
</protein>
<evidence type="ECO:0000256" key="4">
    <source>
        <dbReference type="ARBA" id="ARBA00023172"/>
    </source>
</evidence>
<keyword evidence="2" id="KW-0229">DNA integration</keyword>
<evidence type="ECO:0000256" key="5">
    <source>
        <dbReference type="PROSITE-ProRule" id="PRU01248"/>
    </source>
</evidence>
<gene>
    <name evidence="8" type="ORF">BHF72_1294</name>
</gene>
<dbReference type="GO" id="GO:0006310">
    <property type="term" value="P:DNA recombination"/>
    <property type="evidence" value="ECO:0007669"/>
    <property type="project" value="UniProtKB-KW"/>
</dbReference>
<dbReference type="KEGG" id="cnr:EB819_03210"/>
<dbReference type="EMBL" id="MKGI01000010">
    <property type="protein sequence ID" value="OEL12250.1"/>
    <property type="molecule type" value="Genomic_DNA"/>
</dbReference>
<keyword evidence="4" id="KW-0233">DNA recombination</keyword>
<dbReference type="GO" id="GO:0015074">
    <property type="term" value="P:DNA integration"/>
    <property type="evidence" value="ECO:0007669"/>
    <property type="project" value="UniProtKB-KW"/>
</dbReference>
<dbReference type="PANTHER" id="PTHR30349">
    <property type="entry name" value="PHAGE INTEGRASE-RELATED"/>
    <property type="match status" value="1"/>
</dbReference>
<evidence type="ECO:0000259" key="6">
    <source>
        <dbReference type="PROSITE" id="PS51898"/>
    </source>
</evidence>
<organism evidence="8 9">
    <name type="scientific">Cloacibacterium normanense</name>
    <dbReference type="NCBI Taxonomy" id="237258"/>
    <lineage>
        <taxon>Bacteria</taxon>
        <taxon>Pseudomonadati</taxon>
        <taxon>Bacteroidota</taxon>
        <taxon>Flavobacteriia</taxon>
        <taxon>Flavobacteriales</taxon>
        <taxon>Weeksellaceae</taxon>
    </lineage>
</organism>
<comment type="caution">
    <text evidence="8">The sequence shown here is derived from an EMBL/GenBank/DDBJ whole genome shotgun (WGS) entry which is preliminary data.</text>
</comment>
<evidence type="ECO:0000259" key="7">
    <source>
        <dbReference type="PROSITE" id="PS51900"/>
    </source>
</evidence>
<name>A0A1E5UH80_9FLAO</name>
<dbReference type="Gene3D" id="1.10.443.10">
    <property type="entry name" value="Intergrase catalytic core"/>
    <property type="match status" value="1"/>
</dbReference>
<sequence length="355" mass="41667">MDFNLYKFSIGEHYSKKVIWITFPKDYTLIKELRERFSSVKWSSTHKAWYLPDLPSIRTALQINTSEIGDELIASIAPNNQEAFLRFRNQLKLKAYSKNTIRTYTTEFAHLLRTIKHYSVNELTQERLKDYFLYCIKKENIKENHLNSRINAIKFYFEKVLHREKMFFDIPRPKTPKRLPKMLTKSEIKKIFKQTSNPKHLLMLQLSYGMGLRVSEIVNLKIEHINSEDMLVLIAGAKGKKDRYTNLPESILPLLRTYYKEYKPKDYLFEGQYGGAYSVRSVQMVFKNALKNAKINKTIGIHGLRHSYATHLIESGADIRFLQELLGHNSIKTTQIYTHVTDVSKSKIKSPLDFL</sequence>
<evidence type="ECO:0000313" key="8">
    <source>
        <dbReference type="EMBL" id="OEL12250.1"/>
    </source>
</evidence>
<dbReference type="AlphaFoldDB" id="A0A1E5UH80"/>
<accession>A0A1E5UH80</accession>
<evidence type="ECO:0000256" key="1">
    <source>
        <dbReference type="ARBA" id="ARBA00008857"/>
    </source>
</evidence>
<keyword evidence="3 5" id="KW-0238">DNA-binding</keyword>
<dbReference type="InterPro" id="IPR004107">
    <property type="entry name" value="Integrase_SAM-like_N"/>
</dbReference>
<dbReference type="Proteomes" id="UP000095601">
    <property type="component" value="Unassembled WGS sequence"/>
</dbReference>
<dbReference type="STRING" id="237258.SAMN04489756_1272"/>
<dbReference type="InterPro" id="IPR010998">
    <property type="entry name" value="Integrase_recombinase_N"/>
</dbReference>
<keyword evidence="9" id="KW-1185">Reference proteome</keyword>
<dbReference type="Gene3D" id="1.10.150.130">
    <property type="match status" value="1"/>
</dbReference>
<dbReference type="Pfam" id="PF00589">
    <property type="entry name" value="Phage_integrase"/>
    <property type="match status" value="1"/>
</dbReference>
<dbReference type="SUPFAM" id="SSF56349">
    <property type="entry name" value="DNA breaking-rejoining enzymes"/>
    <property type="match status" value="1"/>
</dbReference>
<dbReference type="InterPro" id="IPR011010">
    <property type="entry name" value="DNA_brk_join_enz"/>
</dbReference>
<comment type="similarity">
    <text evidence="1">Belongs to the 'phage' integrase family.</text>
</comment>
<reference evidence="8 9" key="1">
    <citation type="submission" date="2016-09" db="EMBL/GenBank/DDBJ databases">
        <authorList>
            <person name="Capua I."/>
            <person name="De Benedictis P."/>
            <person name="Joannis T."/>
            <person name="Lombin L.H."/>
            <person name="Cattoli G."/>
        </authorList>
    </citation>
    <scope>NUCLEOTIDE SEQUENCE [LARGE SCALE GENOMIC DNA]</scope>
    <source>
        <strain evidence="8 9">NRS-1</strain>
    </source>
</reference>
<dbReference type="InterPro" id="IPR013762">
    <property type="entry name" value="Integrase-like_cat_sf"/>
</dbReference>
<dbReference type="PROSITE" id="PS51898">
    <property type="entry name" value="TYR_RECOMBINASE"/>
    <property type="match status" value="1"/>
</dbReference>